<proteinExistence type="predicted"/>
<keyword evidence="3" id="KW-1185">Reference proteome</keyword>
<evidence type="ECO:0000313" key="3">
    <source>
        <dbReference type="Proteomes" id="UP001180825"/>
    </source>
</evidence>
<evidence type="ECO:0000256" key="1">
    <source>
        <dbReference type="SAM" id="MobiDB-lite"/>
    </source>
</evidence>
<dbReference type="Proteomes" id="UP001180825">
    <property type="component" value="Unassembled WGS sequence"/>
</dbReference>
<feature type="region of interest" description="Disordered" evidence="1">
    <location>
        <begin position="55"/>
        <end position="80"/>
    </location>
</feature>
<comment type="caution">
    <text evidence="2">The sequence shown here is derived from an EMBL/GenBank/DDBJ whole genome shotgun (WGS) entry which is preliminary data.</text>
</comment>
<name>A0ABU2ADX8_9BURK</name>
<gene>
    <name evidence="2" type="ORF">J2X21_004574</name>
</gene>
<dbReference type="EMBL" id="JAVDXV010000010">
    <property type="protein sequence ID" value="MDR7335409.1"/>
    <property type="molecule type" value="Genomic_DNA"/>
</dbReference>
<protein>
    <submittedName>
        <fullName evidence="2">Uncharacterized protein</fullName>
    </submittedName>
</protein>
<reference evidence="2 3" key="1">
    <citation type="submission" date="2023-07" db="EMBL/GenBank/DDBJ databases">
        <title>Sorghum-associated microbial communities from plants grown in Nebraska, USA.</title>
        <authorList>
            <person name="Schachtman D."/>
        </authorList>
    </citation>
    <scope>NUCLEOTIDE SEQUENCE [LARGE SCALE GENOMIC DNA]</scope>
    <source>
        <strain evidence="2 3">BE316</strain>
    </source>
</reference>
<evidence type="ECO:0000313" key="2">
    <source>
        <dbReference type="EMBL" id="MDR7335409.1"/>
    </source>
</evidence>
<accession>A0ABU2ADX8</accession>
<dbReference type="RefSeq" id="WP_310332414.1">
    <property type="nucleotide sequence ID" value="NZ_JAVDXV010000010.1"/>
</dbReference>
<sequence>MRVDIANYFGSLNQHKLINALSDGGYQYFPDDILNDNWTVGRVKDGHDHQCRAQQLERRSHHGGQPAQGQRHHWPVEARR</sequence>
<organism evidence="2 3">
    <name type="scientific">Roseateles asaccharophilus</name>
    <dbReference type="NCBI Taxonomy" id="582607"/>
    <lineage>
        <taxon>Bacteria</taxon>
        <taxon>Pseudomonadati</taxon>
        <taxon>Pseudomonadota</taxon>
        <taxon>Betaproteobacteria</taxon>
        <taxon>Burkholderiales</taxon>
        <taxon>Sphaerotilaceae</taxon>
        <taxon>Roseateles</taxon>
    </lineage>
</organism>